<organism evidence="1 2">
    <name type="scientific">Paracerasibacillus soli</name>
    <dbReference type="NCBI Taxonomy" id="480284"/>
    <lineage>
        <taxon>Bacteria</taxon>
        <taxon>Bacillati</taxon>
        <taxon>Bacillota</taxon>
        <taxon>Bacilli</taxon>
        <taxon>Bacillales</taxon>
        <taxon>Bacillaceae</taxon>
        <taxon>Paracerasibacillus</taxon>
    </lineage>
</organism>
<protein>
    <submittedName>
        <fullName evidence="1">YceD family protein</fullName>
    </submittedName>
</protein>
<comment type="caution">
    <text evidence="1">The sequence shown here is derived from an EMBL/GenBank/DDBJ whole genome shotgun (WGS) entry which is preliminary data.</text>
</comment>
<evidence type="ECO:0000313" key="2">
    <source>
        <dbReference type="Proteomes" id="UP001275315"/>
    </source>
</evidence>
<dbReference type="Proteomes" id="UP001275315">
    <property type="component" value="Unassembled WGS sequence"/>
</dbReference>
<name>A0ABU5CP15_9BACI</name>
<keyword evidence="2" id="KW-1185">Reference proteome</keyword>
<sequence length="170" mass="19161">MKFTLGQIKKSAHSKPFEFAGDVDVSELEKMNNDIRKIGFVHVKGSCILNGEQITMDFAIAGTMILPCARTLVDVEYPFTIQAKEYFTTSPYYGEDEEEQEIHPVHGEVLDLTPYIKENILLEVPFRVFSENTDASEVPHSGQGWRVGPKEEKENQLIPVKKTGIVIKTS</sequence>
<dbReference type="RefSeq" id="WP_320378852.1">
    <property type="nucleotide sequence ID" value="NZ_JAWDIQ010000001.1"/>
</dbReference>
<dbReference type="EMBL" id="JAWDIQ010000001">
    <property type="protein sequence ID" value="MDY0408091.1"/>
    <property type="molecule type" value="Genomic_DNA"/>
</dbReference>
<proteinExistence type="predicted"/>
<evidence type="ECO:0000313" key="1">
    <source>
        <dbReference type="EMBL" id="MDY0408091.1"/>
    </source>
</evidence>
<reference evidence="1 2" key="1">
    <citation type="submission" date="2023-10" db="EMBL/GenBank/DDBJ databases">
        <title>Virgibacillus soli CC-YMP-6 genome.</title>
        <authorList>
            <person name="Miliotis G."/>
            <person name="Sengupta P."/>
            <person name="Hameed A."/>
            <person name="Chuvochina M."/>
            <person name="Mcdonagh F."/>
            <person name="Simpson A.C."/>
            <person name="Singh N.K."/>
            <person name="Rekha P.D."/>
            <person name="Raman K."/>
            <person name="Hugenholtz P."/>
            <person name="Venkateswaran K."/>
        </authorList>
    </citation>
    <scope>NUCLEOTIDE SEQUENCE [LARGE SCALE GENOMIC DNA]</scope>
    <source>
        <strain evidence="1 2">CC-YMP-6</strain>
    </source>
</reference>
<dbReference type="InterPro" id="IPR003772">
    <property type="entry name" value="YceD"/>
</dbReference>
<dbReference type="Pfam" id="PF02620">
    <property type="entry name" value="YceD"/>
    <property type="match status" value="1"/>
</dbReference>
<accession>A0ABU5CP15</accession>
<gene>
    <name evidence="1" type="ORF">RWD45_05070</name>
</gene>